<dbReference type="EMBL" id="JAMZMK010008769">
    <property type="protein sequence ID" value="KAI7738641.1"/>
    <property type="molecule type" value="Genomic_DNA"/>
</dbReference>
<evidence type="ECO:0000313" key="1">
    <source>
        <dbReference type="EMBL" id="KAI7738641.1"/>
    </source>
</evidence>
<protein>
    <submittedName>
        <fullName evidence="1">Uncharacterized protein</fullName>
    </submittedName>
</protein>
<comment type="caution">
    <text evidence="1">The sequence shown here is derived from an EMBL/GenBank/DDBJ whole genome shotgun (WGS) entry which is preliminary data.</text>
</comment>
<organism evidence="1 2">
    <name type="scientific">Ambrosia artemisiifolia</name>
    <name type="common">Common ragweed</name>
    <dbReference type="NCBI Taxonomy" id="4212"/>
    <lineage>
        <taxon>Eukaryota</taxon>
        <taxon>Viridiplantae</taxon>
        <taxon>Streptophyta</taxon>
        <taxon>Embryophyta</taxon>
        <taxon>Tracheophyta</taxon>
        <taxon>Spermatophyta</taxon>
        <taxon>Magnoliopsida</taxon>
        <taxon>eudicotyledons</taxon>
        <taxon>Gunneridae</taxon>
        <taxon>Pentapetalae</taxon>
        <taxon>asterids</taxon>
        <taxon>campanulids</taxon>
        <taxon>Asterales</taxon>
        <taxon>Asteraceae</taxon>
        <taxon>Asteroideae</taxon>
        <taxon>Heliantheae alliance</taxon>
        <taxon>Heliantheae</taxon>
        <taxon>Ambrosia</taxon>
    </lineage>
</organism>
<keyword evidence="2" id="KW-1185">Reference proteome</keyword>
<dbReference type="Proteomes" id="UP001206925">
    <property type="component" value="Unassembled WGS sequence"/>
</dbReference>
<reference evidence="1" key="1">
    <citation type="submission" date="2022-06" db="EMBL/GenBank/DDBJ databases">
        <title>Uncovering the hologenomic basis of an extraordinary plant invasion.</title>
        <authorList>
            <person name="Bieker V.C."/>
            <person name="Martin M.D."/>
            <person name="Gilbert T."/>
            <person name="Hodgins K."/>
            <person name="Battlay P."/>
            <person name="Petersen B."/>
            <person name="Wilson J."/>
        </authorList>
    </citation>
    <scope>NUCLEOTIDE SEQUENCE</scope>
    <source>
        <strain evidence="1">AA19_3_7</strain>
        <tissue evidence="1">Leaf</tissue>
    </source>
</reference>
<sequence>LRRRRPPLGLAGVRFAMLVVAKRETETGCFVLLPMTFRPSISSAYVCHDVVIASLFEIWGVRCDDEDIVFDLIVPYGWQTLSLN</sequence>
<dbReference type="AlphaFoldDB" id="A0AAD5GFP3"/>
<name>A0AAD5GFP3_AMBAR</name>
<gene>
    <name evidence="1" type="ORF">M8C21_013881</name>
</gene>
<evidence type="ECO:0000313" key="2">
    <source>
        <dbReference type="Proteomes" id="UP001206925"/>
    </source>
</evidence>
<proteinExistence type="predicted"/>
<accession>A0AAD5GFP3</accession>
<feature type="non-terminal residue" evidence="1">
    <location>
        <position position="84"/>
    </location>
</feature>